<dbReference type="Proteomes" id="UP001215503">
    <property type="component" value="Unassembled WGS sequence"/>
</dbReference>
<keyword evidence="4" id="KW-1185">Reference proteome</keyword>
<dbReference type="SUPFAM" id="SSF103025">
    <property type="entry name" value="Folate-binding domain"/>
    <property type="match status" value="1"/>
</dbReference>
<reference evidence="3 4" key="1">
    <citation type="submission" date="2023-03" db="EMBL/GenBank/DDBJ databases">
        <title>Fodinicurvata sp. CAU 1616 isolated from sea sendiment.</title>
        <authorList>
            <person name="Kim W."/>
        </authorList>
    </citation>
    <scope>NUCLEOTIDE SEQUENCE [LARGE SCALE GENOMIC DNA]</scope>
    <source>
        <strain evidence="3 4">CAU 1616</strain>
    </source>
</reference>
<dbReference type="EMBL" id="JARHUD010000011">
    <property type="protein sequence ID" value="MDF2097291.1"/>
    <property type="molecule type" value="Genomic_DNA"/>
</dbReference>
<name>A0ABT5YQN9_9PROT</name>
<dbReference type="PANTHER" id="PTHR22602:SF0">
    <property type="entry name" value="TRANSFERASE CAF17, MITOCHONDRIAL-RELATED"/>
    <property type="match status" value="1"/>
</dbReference>
<dbReference type="Pfam" id="PF25455">
    <property type="entry name" value="Beta-barrel_CAF17_C"/>
    <property type="match status" value="1"/>
</dbReference>
<evidence type="ECO:0000256" key="1">
    <source>
        <dbReference type="ARBA" id="ARBA00022946"/>
    </source>
</evidence>
<dbReference type="InterPro" id="IPR045179">
    <property type="entry name" value="YgfZ/GcvT"/>
</dbReference>
<dbReference type="NCBIfam" id="TIGR03317">
    <property type="entry name" value="ygfZ_signature"/>
    <property type="match status" value="1"/>
</dbReference>
<evidence type="ECO:0000313" key="4">
    <source>
        <dbReference type="Proteomes" id="UP001215503"/>
    </source>
</evidence>
<dbReference type="InterPro" id="IPR017703">
    <property type="entry name" value="YgfZ/GCV_T_CS"/>
</dbReference>
<keyword evidence="1" id="KW-0809">Transit peptide</keyword>
<dbReference type="InterPro" id="IPR057460">
    <property type="entry name" value="CAF17_C"/>
</dbReference>
<dbReference type="PANTHER" id="PTHR22602">
    <property type="entry name" value="TRANSFERASE CAF17, MITOCHONDRIAL-RELATED"/>
    <property type="match status" value="1"/>
</dbReference>
<organism evidence="3 4">
    <name type="scientific">Aquibaculum arenosum</name>
    <dbReference type="NCBI Taxonomy" id="3032591"/>
    <lineage>
        <taxon>Bacteria</taxon>
        <taxon>Pseudomonadati</taxon>
        <taxon>Pseudomonadota</taxon>
        <taxon>Alphaproteobacteria</taxon>
        <taxon>Rhodospirillales</taxon>
        <taxon>Rhodovibrionaceae</taxon>
        <taxon>Aquibaculum</taxon>
    </lineage>
</organism>
<comment type="caution">
    <text evidence="3">The sequence shown here is derived from an EMBL/GenBank/DDBJ whole genome shotgun (WGS) entry which is preliminary data.</text>
</comment>
<feature type="domain" description="CAF17 C-terminal" evidence="2">
    <location>
        <begin position="225"/>
        <end position="291"/>
    </location>
</feature>
<protein>
    <submittedName>
        <fullName evidence="3">Folate-binding protein</fullName>
    </submittedName>
</protein>
<dbReference type="RefSeq" id="WP_275824072.1">
    <property type="nucleotide sequence ID" value="NZ_JARHUD010000011.1"/>
</dbReference>
<sequence length="298" mass="32320">MTAHYSLAPDRGVLRIAGPDARSFLQGIVTADVERASEARAIWSAFLTPQGKYLHDFFLLERGEALLLEMAAERREDLARRLKPYKLRAKVEIVPADDDWVVALLWGDEVATRLGLPTEAGAAGPLGGGLAFFDPRLPEAGARALLPGGEAEAILAEAGFQEAPRADWEEQRIALGLPDGGRDMEVEKAILLENGFDELGGVDWRKGCFLGQELTARTKYRGLVKKRLLPLRFEGPAPEAGAPVIREGKTVGDIRSVGQNHALALLRLEALDGPLQSGDTALTPAHPAWLRLQAEEKA</sequence>
<accession>A0ABT5YQN9</accession>
<gene>
    <name evidence="3" type="ORF">P2G67_15025</name>
</gene>
<proteinExistence type="predicted"/>
<evidence type="ECO:0000313" key="3">
    <source>
        <dbReference type="EMBL" id="MDF2097291.1"/>
    </source>
</evidence>
<dbReference type="PIRSF" id="PIRSF006487">
    <property type="entry name" value="GcvT"/>
    <property type="match status" value="1"/>
</dbReference>
<dbReference type="InterPro" id="IPR027266">
    <property type="entry name" value="TrmE/GcvT-like"/>
</dbReference>
<evidence type="ECO:0000259" key="2">
    <source>
        <dbReference type="Pfam" id="PF25455"/>
    </source>
</evidence>
<dbReference type="Gene3D" id="3.30.1360.120">
    <property type="entry name" value="Probable tRNA modification gtpase trme, domain 1"/>
    <property type="match status" value="1"/>
</dbReference>